<keyword evidence="7" id="KW-1185">Reference proteome</keyword>
<keyword evidence="2" id="KW-0963">Cytoplasm</keyword>
<keyword evidence="1 2" id="KW-0808">Transferase</keyword>
<evidence type="ECO:0000256" key="2">
    <source>
        <dbReference type="HAMAP-Rule" id="MF_00296"/>
    </source>
</evidence>
<reference evidence="6" key="1">
    <citation type="submission" date="2023-06" db="EMBL/GenBank/DDBJ databases">
        <title>Sysu t00039.</title>
        <authorList>
            <person name="Gao L."/>
            <person name="Fang B.-Z."/>
            <person name="Li W.-J."/>
        </authorList>
    </citation>
    <scope>NUCLEOTIDE SEQUENCE</scope>
    <source>
        <strain evidence="6">SYSU T00039</strain>
    </source>
</reference>
<dbReference type="PANTHER" id="PTHR32268:SF11">
    <property type="entry name" value="HOMOSERINE O-ACETYLTRANSFERASE"/>
    <property type="match status" value="1"/>
</dbReference>
<keyword evidence="2 6" id="KW-0012">Acyltransferase</keyword>
<dbReference type="NCBIfam" id="TIGR01392">
    <property type="entry name" value="homoserO_Ac_trn"/>
    <property type="match status" value="1"/>
</dbReference>
<dbReference type="EC" id="2.3.1.31" evidence="2"/>
<keyword evidence="2" id="KW-0028">Amino-acid biosynthesis</keyword>
<dbReference type="GO" id="GO:0009086">
    <property type="term" value="P:methionine biosynthetic process"/>
    <property type="evidence" value="ECO:0007669"/>
    <property type="project" value="UniProtKB-UniRule"/>
</dbReference>
<gene>
    <name evidence="2" type="primary">metXA</name>
    <name evidence="6" type="ORF">QQX10_08455</name>
</gene>
<feature type="active site" evidence="2 3">
    <location>
        <position position="373"/>
    </location>
</feature>
<evidence type="ECO:0000313" key="6">
    <source>
        <dbReference type="EMBL" id="MDN4488196.1"/>
    </source>
</evidence>
<comment type="caution">
    <text evidence="2">Lacks conserved residue(s) required for the propagation of feature annotation.</text>
</comment>
<comment type="subunit">
    <text evidence="2">Homodimer.</text>
</comment>
<dbReference type="NCBIfam" id="NF001209">
    <property type="entry name" value="PRK00175.1"/>
    <property type="match status" value="1"/>
</dbReference>
<dbReference type="HAMAP" id="MF_00296">
    <property type="entry name" value="MetX_acyltransf"/>
    <property type="match status" value="1"/>
</dbReference>
<feature type="binding site" evidence="2">
    <location>
        <position position="374"/>
    </location>
    <ligand>
        <name>substrate</name>
    </ligand>
</feature>
<dbReference type="InterPro" id="IPR000073">
    <property type="entry name" value="AB_hydrolase_1"/>
</dbReference>
<comment type="caution">
    <text evidence="6">The sequence shown here is derived from an EMBL/GenBank/DDBJ whole genome shotgun (WGS) entry which is preliminary data.</text>
</comment>
<dbReference type="RefSeq" id="WP_301118696.1">
    <property type="nucleotide sequence ID" value="NZ_JAUHPX010000004.1"/>
</dbReference>
<accession>A0AAW7M9Q2</accession>
<evidence type="ECO:0000259" key="5">
    <source>
        <dbReference type="Pfam" id="PF00561"/>
    </source>
</evidence>
<comment type="similarity">
    <text evidence="2">Belongs to the AB hydrolase superfamily. MetX family.</text>
</comment>
<evidence type="ECO:0000256" key="1">
    <source>
        <dbReference type="ARBA" id="ARBA00022679"/>
    </source>
</evidence>
<feature type="domain" description="AB hydrolase-1" evidence="5">
    <location>
        <begin position="74"/>
        <end position="376"/>
    </location>
</feature>
<feature type="binding site" evidence="2">
    <location>
        <position position="251"/>
    </location>
    <ligand>
        <name>substrate</name>
    </ligand>
</feature>
<dbReference type="InterPro" id="IPR029058">
    <property type="entry name" value="AB_hydrolase_fold"/>
</dbReference>
<dbReference type="GO" id="GO:0005737">
    <property type="term" value="C:cytoplasm"/>
    <property type="evidence" value="ECO:0007669"/>
    <property type="project" value="UniProtKB-SubCell"/>
</dbReference>
<comment type="pathway">
    <text evidence="2">Amino-acid biosynthesis; L-methionine biosynthesis via de novo pathway; O-acetyl-L-homoserine from L-homoserine: step 1/1.</text>
</comment>
<dbReference type="GO" id="GO:0009092">
    <property type="term" value="P:homoserine metabolic process"/>
    <property type="evidence" value="ECO:0007669"/>
    <property type="project" value="TreeGrafter"/>
</dbReference>
<evidence type="ECO:0000256" key="4">
    <source>
        <dbReference type="SAM" id="MobiDB-lite"/>
    </source>
</evidence>
<feature type="region of interest" description="Disordered" evidence="4">
    <location>
        <begin position="1"/>
        <end position="35"/>
    </location>
</feature>
<name>A0AAW7M9Q2_9MICO</name>
<sequence length="400" mass="42613">MTDHVDTAWAPAGEARDGHRPIPASSAWRPGDHPGQRRFAHVGVIPLEGDPRGELDVTLAYETWGELNEARDNAVYVAHAFTGDSHVVGAAGPGHLTGGWWEDLVGPGKVIDTDRYFVVSANVVGGCQGSTGPAHPHPEDGRPWGSSFPYVTLHDQVVAEARLADLLGVDVWALVIGPSMGGMRAVEWAATFPERVRAIGAIGTTAATTADQISWHAAQAAAIRLDPGFHGGDYYDRPDGEGPHHGLGLARVIAHTTYRSAPELNERFGRSVQDGDPLRPEGFFAVESYLDHHADKLARRFDANAYLRMLHAINTHDVGRGRGGVEAALSRYEGEALVVAIDSDRLFPLSDAERLAGALPRAELVVLHSEIGHDGFLVPESGLNDAVAGLLDRVAVGAAA</sequence>
<dbReference type="Pfam" id="PF00561">
    <property type="entry name" value="Abhydrolase_1"/>
    <property type="match status" value="1"/>
</dbReference>
<dbReference type="InterPro" id="IPR008220">
    <property type="entry name" value="HAT_MetX-like"/>
</dbReference>
<dbReference type="PIRSF" id="PIRSF000443">
    <property type="entry name" value="Homoser_Ac_trans"/>
    <property type="match status" value="1"/>
</dbReference>
<proteinExistence type="inferred from homology"/>
<dbReference type="AlphaFoldDB" id="A0AAW7M9Q2"/>
<feature type="active site" evidence="2 3">
    <location>
        <position position="344"/>
    </location>
</feature>
<organism evidence="6 7">
    <name type="scientific">Demequina lignilytica</name>
    <dbReference type="NCBI Taxonomy" id="3051663"/>
    <lineage>
        <taxon>Bacteria</taxon>
        <taxon>Bacillati</taxon>
        <taxon>Actinomycetota</taxon>
        <taxon>Actinomycetes</taxon>
        <taxon>Micrococcales</taxon>
        <taxon>Demequinaceae</taxon>
        <taxon>Demequina</taxon>
    </lineage>
</organism>
<dbReference type="SUPFAM" id="SSF53474">
    <property type="entry name" value="alpha/beta-Hydrolases"/>
    <property type="match status" value="1"/>
</dbReference>
<comment type="function">
    <text evidence="2">Transfers an acetyl group from acetyl-CoA to L-homoserine, forming acetyl-L-homoserine.</text>
</comment>
<keyword evidence="2" id="KW-0486">Methionine biosynthesis</keyword>
<dbReference type="EMBL" id="JAUHPX010000004">
    <property type="protein sequence ID" value="MDN4488196.1"/>
    <property type="molecule type" value="Genomic_DNA"/>
</dbReference>
<comment type="subcellular location">
    <subcellularLocation>
        <location evidence="2">Cytoplasm</location>
    </subcellularLocation>
</comment>
<dbReference type="Proteomes" id="UP001172737">
    <property type="component" value="Unassembled WGS sequence"/>
</dbReference>
<dbReference type="PANTHER" id="PTHR32268">
    <property type="entry name" value="HOMOSERINE O-ACETYLTRANSFERASE"/>
    <property type="match status" value="1"/>
</dbReference>
<protein>
    <recommendedName>
        <fullName evidence="2">Homoserine O-acetyltransferase</fullName>
        <shortName evidence="2">HAT</shortName>
        <ecNumber evidence="2">2.3.1.31</ecNumber>
    </recommendedName>
    <alternativeName>
        <fullName evidence="2">Homoserine transacetylase</fullName>
        <shortName evidence="2">HTA</shortName>
    </alternativeName>
</protein>
<dbReference type="GO" id="GO:0004414">
    <property type="term" value="F:homoserine O-acetyltransferase activity"/>
    <property type="evidence" value="ECO:0007669"/>
    <property type="project" value="UniProtKB-UniRule"/>
</dbReference>
<evidence type="ECO:0000313" key="7">
    <source>
        <dbReference type="Proteomes" id="UP001172737"/>
    </source>
</evidence>
<feature type="active site" description="Nucleophile" evidence="2 3">
    <location>
        <position position="179"/>
    </location>
</feature>
<dbReference type="Gene3D" id="3.40.50.1820">
    <property type="entry name" value="alpha/beta hydrolase"/>
    <property type="match status" value="1"/>
</dbReference>
<evidence type="ECO:0000256" key="3">
    <source>
        <dbReference type="PIRSR" id="PIRSR000443-1"/>
    </source>
</evidence>
<comment type="catalytic activity">
    <reaction evidence="2">
        <text>L-homoserine + acetyl-CoA = O-acetyl-L-homoserine + CoA</text>
        <dbReference type="Rhea" id="RHEA:13701"/>
        <dbReference type="ChEBI" id="CHEBI:57287"/>
        <dbReference type="ChEBI" id="CHEBI:57288"/>
        <dbReference type="ChEBI" id="CHEBI:57476"/>
        <dbReference type="ChEBI" id="CHEBI:57716"/>
        <dbReference type="EC" id="2.3.1.31"/>
    </reaction>
</comment>